<dbReference type="OrthoDB" id="5215911at2759"/>
<keyword evidence="8" id="KW-1185">Reference proteome</keyword>
<dbReference type="SUPFAM" id="SSF103473">
    <property type="entry name" value="MFS general substrate transporter"/>
    <property type="match status" value="1"/>
</dbReference>
<dbReference type="PROSITE" id="PS50850">
    <property type="entry name" value="MFS"/>
    <property type="match status" value="1"/>
</dbReference>
<protein>
    <recommendedName>
        <fullName evidence="6">Major facilitator superfamily (MFS) profile domain-containing protein</fullName>
    </recommendedName>
</protein>
<dbReference type="GO" id="GO:0022857">
    <property type="term" value="F:transmembrane transporter activity"/>
    <property type="evidence" value="ECO:0007669"/>
    <property type="project" value="InterPro"/>
</dbReference>
<feature type="transmembrane region" description="Helical" evidence="5">
    <location>
        <begin position="133"/>
        <end position="152"/>
    </location>
</feature>
<dbReference type="InterPro" id="IPR036259">
    <property type="entry name" value="MFS_trans_sf"/>
</dbReference>
<dbReference type="RefSeq" id="XP_015465664.1">
    <property type="nucleotide sequence ID" value="XM_015613515.1"/>
</dbReference>
<comment type="subcellular location">
    <subcellularLocation>
        <location evidence="1">Membrane</location>
        <topology evidence="1">Multi-pass membrane protein</topology>
    </subcellularLocation>
</comment>
<dbReference type="Pfam" id="PF07690">
    <property type="entry name" value="MFS_1"/>
    <property type="match status" value="1"/>
</dbReference>
<dbReference type="PANTHER" id="PTHR23502">
    <property type="entry name" value="MAJOR FACILITATOR SUPERFAMILY"/>
    <property type="match status" value="1"/>
</dbReference>
<dbReference type="Proteomes" id="UP000054251">
    <property type="component" value="Unassembled WGS sequence"/>
</dbReference>
<organism evidence="7 8">
    <name type="scientific">Debaryomyces fabryi</name>
    <dbReference type="NCBI Taxonomy" id="58627"/>
    <lineage>
        <taxon>Eukaryota</taxon>
        <taxon>Fungi</taxon>
        <taxon>Dikarya</taxon>
        <taxon>Ascomycota</taxon>
        <taxon>Saccharomycotina</taxon>
        <taxon>Pichiomycetes</taxon>
        <taxon>Debaryomycetaceae</taxon>
        <taxon>Debaryomyces</taxon>
    </lineage>
</organism>
<evidence type="ECO:0000256" key="1">
    <source>
        <dbReference type="ARBA" id="ARBA00004141"/>
    </source>
</evidence>
<gene>
    <name evidence="7" type="ORF">AC631_04686</name>
</gene>
<evidence type="ECO:0000256" key="2">
    <source>
        <dbReference type="ARBA" id="ARBA00022692"/>
    </source>
</evidence>
<feature type="transmembrane region" description="Helical" evidence="5">
    <location>
        <begin position="158"/>
        <end position="176"/>
    </location>
</feature>
<evidence type="ECO:0000313" key="7">
    <source>
        <dbReference type="EMBL" id="KRZ99561.1"/>
    </source>
</evidence>
<name>A0A0V1PTV0_9ASCO</name>
<dbReference type="InterPro" id="IPR020846">
    <property type="entry name" value="MFS_dom"/>
</dbReference>
<dbReference type="InterPro" id="IPR011701">
    <property type="entry name" value="MFS"/>
</dbReference>
<evidence type="ECO:0000256" key="3">
    <source>
        <dbReference type="ARBA" id="ARBA00022989"/>
    </source>
</evidence>
<comment type="caution">
    <text evidence="7">The sequence shown here is derived from an EMBL/GenBank/DDBJ whole genome shotgun (WGS) entry which is preliminary data.</text>
</comment>
<evidence type="ECO:0000259" key="6">
    <source>
        <dbReference type="PROSITE" id="PS50850"/>
    </source>
</evidence>
<feature type="transmembrane region" description="Helical" evidence="5">
    <location>
        <begin position="106"/>
        <end position="126"/>
    </location>
</feature>
<dbReference type="GeneID" id="26841695"/>
<evidence type="ECO:0000256" key="4">
    <source>
        <dbReference type="ARBA" id="ARBA00023136"/>
    </source>
</evidence>
<evidence type="ECO:0000313" key="8">
    <source>
        <dbReference type="Proteomes" id="UP000054251"/>
    </source>
</evidence>
<keyword evidence="4 5" id="KW-0472">Membrane</keyword>
<dbReference type="GO" id="GO:0000324">
    <property type="term" value="C:fungal-type vacuole"/>
    <property type="evidence" value="ECO:0007669"/>
    <property type="project" value="TreeGrafter"/>
</dbReference>
<evidence type="ECO:0000256" key="5">
    <source>
        <dbReference type="SAM" id="Phobius"/>
    </source>
</evidence>
<dbReference type="AlphaFoldDB" id="A0A0V1PTV0"/>
<dbReference type="EMBL" id="LMYN01000135">
    <property type="protein sequence ID" value="KRZ99561.1"/>
    <property type="molecule type" value="Genomic_DNA"/>
</dbReference>
<dbReference type="Gene3D" id="1.20.1250.20">
    <property type="entry name" value="MFS general substrate transporter like domains"/>
    <property type="match status" value="1"/>
</dbReference>
<keyword evidence="3 5" id="KW-1133">Transmembrane helix</keyword>
<reference evidence="7 8" key="1">
    <citation type="submission" date="2015-11" db="EMBL/GenBank/DDBJ databases">
        <title>The genome of Debaryomyces fabryi.</title>
        <authorList>
            <person name="Tafer H."/>
            <person name="Lopandic K."/>
        </authorList>
    </citation>
    <scope>NUCLEOTIDE SEQUENCE [LARGE SCALE GENOMIC DNA]</scope>
    <source>
        <strain evidence="7 8">CBS 789</strain>
    </source>
</reference>
<sequence>MSFLKFLFKNNDIGEDIPGTIHLIDVDRVSIISNLDSGKGNQNIMLHPRPSSNPNDPLRWLYRKKKLQLFLLTFWAFIQNISSVWTGPVYDTWVEEFNCTYNQLNIASGLVFVAIAVGCTALQPIALKYGKRIVYIGCTVLQIIGNIVYSQAHNVETTYIASALVGFAAAPIYSLVEISSTDIFFQHERAENISWLVLALQSGCSLGPLAAGLLPKALIGDGAVILWL</sequence>
<dbReference type="GO" id="GO:0005886">
    <property type="term" value="C:plasma membrane"/>
    <property type="evidence" value="ECO:0007669"/>
    <property type="project" value="TreeGrafter"/>
</dbReference>
<proteinExistence type="predicted"/>
<feature type="domain" description="Major facilitator superfamily (MFS) profile" evidence="6">
    <location>
        <begin position="68"/>
        <end position="228"/>
    </location>
</feature>
<dbReference type="PANTHER" id="PTHR23502:SF34">
    <property type="entry name" value="PROTEIN HOL1"/>
    <property type="match status" value="1"/>
</dbReference>
<feature type="transmembrane region" description="Helical" evidence="5">
    <location>
        <begin position="69"/>
        <end position="86"/>
    </location>
</feature>
<accession>A0A0V1PTV0</accession>
<keyword evidence="2 5" id="KW-0812">Transmembrane</keyword>